<comment type="catalytic activity">
    <reaction evidence="10">
        <text>L-seryl-[protein] + ATP = O-phospho-L-seryl-[protein] + ADP + H(+)</text>
        <dbReference type="Rhea" id="RHEA:17989"/>
        <dbReference type="Rhea" id="RHEA-COMP:9863"/>
        <dbReference type="Rhea" id="RHEA-COMP:11604"/>
        <dbReference type="ChEBI" id="CHEBI:15378"/>
        <dbReference type="ChEBI" id="CHEBI:29999"/>
        <dbReference type="ChEBI" id="CHEBI:30616"/>
        <dbReference type="ChEBI" id="CHEBI:83421"/>
        <dbReference type="ChEBI" id="CHEBI:456216"/>
        <dbReference type="EC" id="2.7.11.1"/>
    </reaction>
</comment>
<evidence type="ECO:0000256" key="2">
    <source>
        <dbReference type="ARBA" id="ARBA00005843"/>
    </source>
</evidence>
<dbReference type="InterPro" id="IPR000719">
    <property type="entry name" value="Prot_kinase_dom"/>
</dbReference>
<dbReference type="InterPro" id="IPR017441">
    <property type="entry name" value="Protein_kinase_ATP_BS"/>
</dbReference>
<keyword evidence="13" id="KW-0812">Transmembrane</keyword>
<name>L8GG67_ACACF</name>
<proteinExistence type="inferred from homology"/>
<organism evidence="16 17">
    <name type="scientific">Acanthamoeba castellanii (strain ATCC 30010 / Neff)</name>
    <dbReference type="NCBI Taxonomy" id="1257118"/>
    <lineage>
        <taxon>Eukaryota</taxon>
        <taxon>Amoebozoa</taxon>
        <taxon>Discosea</taxon>
        <taxon>Longamoebia</taxon>
        <taxon>Centramoebida</taxon>
        <taxon>Acanthamoebidae</taxon>
        <taxon>Acanthamoeba</taxon>
    </lineage>
</organism>
<keyword evidence="13" id="KW-1133">Transmembrane helix</keyword>
<dbReference type="PANTHER" id="PTHR44329">
    <property type="entry name" value="SERINE/THREONINE-PROTEIN KINASE TNNI3K-RELATED"/>
    <property type="match status" value="1"/>
</dbReference>
<evidence type="ECO:0000256" key="10">
    <source>
        <dbReference type="ARBA" id="ARBA00048679"/>
    </source>
</evidence>
<dbReference type="Pfam" id="PF07714">
    <property type="entry name" value="PK_Tyr_Ser-Thr"/>
    <property type="match status" value="2"/>
</dbReference>
<dbReference type="Gene3D" id="2.10.25.10">
    <property type="entry name" value="Laminin"/>
    <property type="match status" value="1"/>
</dbReference>
<dbReference type="VEuPathDB" id="AmoebaDB:ACA1_261430"/>
<dbReference type="InterPro" id="IPR024370">
    <property type="entry name" value="PBP_domain"/>
</dbReference>
<dbReference type="GO" id="GO:0004674">
    <property type="term" value="F:protein serine/threonine kinase activity"/>
    <property type="evidence" value="ECO:0007669"/>
    <property type="project" value="UniProtKB-KW"/>
</dbReference>
<feature type="compositionally biased region" description="Low complexity" evidence="12">
    <location>
        <begin position="1329"/>
        <end position="1340"/>
    </location>
</feature>
<feature type="compositionally biased region" description="Basic and acidic residues" evidence="12">
    <location>
        <begin position="1317"/>
        <end position="1328"/>
    </location>
</feature>
<dbReference type="OrthoDB" id="4062651at2759"/>
<feature type="chain" id="PRO_5003990053" description="non-specific serine/threonine protein kinase" evidence="14">
    <location>
        <begin position="23"/>
        <end position="1640"/>
    </location>
</feature>
<dbReference type="GeneID" id="14911975"/>
<dbReference type="PRINTS" id="PR00109">
    <property type="entry name" value="TYRKINASE"/>
</dbReference>
<dbReference type="RefSeq" id="XP_004333736.1">
    <property type="nucleotide sequence ID" value="XM_004333688.1"/>
</dbReference>
<dbReference type="Gene3D" id="3.30.200.20">
    <property type="entry name" value="Phosphorylase Kinase, domain 1"/>
    <property type="match status" value="2"/>
</dbReference>
<dbReference type="InterPro" id="IPR008271">
    <property type="entry name" value="Ser/Thr_kinase_AS"/>
</dbReference>
<dbReference type="Gene3D" id="3.30.70.1230">
    <property type="entry name" value="Nucleotide cyclase"/>
    <property type="match status" value="1"/>
</dbReference>
<dbReference type="SUPFAM" id="SSF53850">
    <property type="entry name" value="Periplasmic binding protein-like II"/>
    <property type="match status" value="2"/>
</dbReference>
<evidence type="ECO:0000256" key="8">
    <source>
        <dbReference type="ARBA" id="ARBA00022840"/>
    </source>
</evidence>
<feature type="binding site" evidence="11">
    <location>
        <position position="1405"/>
    </location>
    <ligand>
        <name>ATP</name>
        <dbReference type="ChEBI" id="CHEBI:30616"/>
    </ligand>
</feature>
<dbReference type="KEGG" id="acan:ACA1_261430"/>
<feature type="compositionally biased region" description="Low complexity" evidence="12">
    <location>
        <begin position="1305"/>
        <end position="1316"/>
    </location>
</feature>
<keyword evidence="4 16" id="KW-0723">Serine/threonine-protein kinase</keyword>
<evidence type="ECO:0000256" key="4">
    <source>
        <dbReference type="ARBA" id="ARBA00022527"/>
    </source>
</evidence>
<evidence type="ECO:0000256" key="9">
    <source>
        <dbReference type="ARBA" id="ARBA00047899"/>
    </source>
</evidence>
<comment type="subcellular location">
    <subcellularLocation>
        <location evidence="1">Membrane</location>
        <topology evidence="1">Single-pass membrane protein</topology>
    </subcellularLocation>
</comment>
<feature type="binding site" evidence="11">
    <location>
        <position position="837"/>
    </location>
    <ligand>
        <name>ATP</name>
        <dbReference type="ChEBI" id="CHEBI:30616"/>
    </ligand>
</feature>
<evidence type="ECO:0000313" key="16">
    <source>
        <dbReference type="EMBL" id="ELR11723.1"/>
    </source>
</evidence>
<feature type="compositionally biased region" description="Low complexity" evidence="12">
    <location>
        <begin position="1080"/>
        <end position="1097"/>
    </location>
</feature>
<keyword evidence="14" id="KW-0732">Signal</keyword>
<evidence type="ECO:0000256" key="6">
    <source>
        <dbReference type="ARBA" id="ARBA00022741"/>
    </source>
</evidence>
<accession>L8GG67</accession>
<dbReference type="PROSITE" id="PS00107">
    <property type="entry name" value="PROTEIN_KINASE_ATP"/>
    <property type="match status" value="2"/>
</dbReference>
<comment type="catalytic activity">
    <reaction evidence="9">
        <text>L-threonyl-[protein] + ATP = O-phospho-L-threonyl-[protein] + ADP + H(+)</text>
        <dbReference type="Rhea" id="RHEA:46608"/>
        <dbReference type="Rhea" id="RHEA-COMP:11060"/>
        <dbReference type="Rhea" id="RHEA-COMP:11605"/>
        <dbReference type="ChEBI" id="CHEBI:15378"/>
        <dbReference type="ChEBI" id="CHEBI:30013"/>
        <dbReference type="ChEBI" id="CHEBI:30616"/>
        <dbReference type="ChEBI" id="CHEBI:61977"/>
        <dbReference type="ChEBI" id="CHEBI:456216"/>
        <dbReference type="EC" id="2.7.11.1"/>
    </reaction>
</comment>
<dbReference type="SUPFAM" id="SSF56112">
    <property type="entry name" value="Protein kinase-like (PK-like)"/>
    <property type="match status" value="2"/>
</dbReference>
<comment type="similarity">
    <text evidence="2">Belongs to the protein kinase superfamily. TKL Ser/Thr protein kinase family.</text>
</comment>
<dbReference type="SMART" id="SM00220">
    <property type="entry name" value="S_TKc"/>
    <property type="match status" value="2"/>
</dbReference>
<dbReference type="Gene3D" id="1.10.510.10">
    <property type="entry name" value="Transferase(Phosphotransferase) domain 1"/>
    <property type="match status" value="2"/>
</dbReference>
<dbReference type="Pfam" id="PF12849">
    <property type="entry name" value="PBP_like_2"/>
    <property type="match status" value="2"/>
</dbReference>
<keyword evidence="6 11" id="KW-0547">Nucleotide-binding</keyword>
<dbReference type="FunFam" id="3.30.200.20:FF:000060">
    <property type="entry name" value="Serine/threonine-protein kinase isoform 1"/>
    <property type="match status" value="2"/>
</dbReference>
<dbReference type="GO" id="GO:0005524">
    <property type="term" value="F:ATP binding"/>
    <property type="evidence" value="ECO:0007669"/>
    <property type="project" value="UniProtKB-UniRule"/>
</dbReference>
<dbReference type="EC" id="2.7.11.1" evidence="3"/>
<keyword evidence="13" id="KW-0472">Membrane</keyword>
<evidence type="ECO:0000256" key="7">
    <source>
        <dbReference type="ARBA" id="ARBA00022777"/>
    </source>
</evidence>
<evidence type="ECO:0000256" key="1">
    <source>
        <dbReference type="ARBA" id="ARBA00004167"/>
    </source>
</evidence>
<feature type="transmembrane region" description="Helical" evidence="13">
    <location>
        <begin position="766"/>
        <end position="793"/>
    </location>
</feature>
<dbReference type="CDD" id="cd13999">
    <property type="entry name" value="STKc_MAP3K-like"/>
    <property type="match status" value="2"/>
</dbReference>
<dbReference type="SUPFAM" id="SSF55073">
    <property type="entry name" value="Nucleotide cyclase"/>
    <property type="match status" value="1"/>
</dbReference>
<evidence type="ECO:0000256" key="3">
    <source>
        <dbReference type="ARBA" id="ARBA00012513"/>
    </source>
</evidence>
<dbReference type="STRING" id="1257118.L8GG67"/>
<protein>
    <recommendedName>
        <fullName evidence="3">non-specific serine/threonine protein kinase</fullName>
        <ecNumber evidence="3">2.7.11.1</ecNumber>
    </recommendedName>
</protein>
<dbReference type="PANTHER" id="PTHR44329:SF298">
    <property type="entry name" value="MIXED LINEAGE KINASE DOMAIN-LIKE PROTEIN"/>
    <property type="match status" value="1"/>
</dbReference>
<dbReference type="GO" id="GO:0016020">
    <property type="term" value="C:membrane"/>
    <property type="evidence" value="ECO:0007669"/>
    <property type="project" value="UniProtKB-SubCell"/>
</dbReference>
<keyword evidence="8 11" id="KW-0067">ATP-binding</keyword>
<keyword evidence="17" id="KW-1185">Reference proteome</keyword>
<dbReference type="InterPro" id="IPR029787">
    <property type="entry name" value="Nucleotide_cyclase"/>
</dbReference>
<evidence type="ECO:0000256" key="14">
    <source>
        <dbReference type="SAM" id="SignalP"/>
    </source>
</evidence>
<gene>
    <name evidence="16" type="ORF">ACA1_261430</name>
</gene>
<evidence type="ECO:0000256" key="13">
    <source>
        <dbReference type="SAM" id="Phobius"/>
    </source>
</evidence>
<dbReference type="EMBL" id="KB008148">
    <property type="protein sequence ID" value="ELR11723.1"/>
    <property type="molecule type" value="Genomic_DNA"/>
</dbReference>
<evidence type="ECO:0000256" key="5">
    <source>
        <dbReference type="ARBA" id="ARBA00022679"/>
    </source>
</evidence>
<feature type="region of interest" description="Disordered" evidence="12">
    <location>
        <begin position="1302"/>
        <end position="1344"/>
    </location>
</feature>
<evidence type="ECO:0000313" key="17">
    <source>
        <dbReference type="Proteomes" id="UP000011083"/>
    </source>
</evidence>
<dbReference type="InterPro" id="IPR001245">
    <property type="entry name" value="Ser-Thr/Tyr_kinase_cat_dom"/>
</dbReference>
<keyword evidence="5" id="KW-0808">Transferase</keyword>
<evidence type="ECO:0000256" key="12">
    <source>
        <dbReference type="SAM" id="MobiDB-lite"/>
    </source>
</evidence>
<evidence type="ECO:0000256" key="11">
    <source>
        <dbReference type="PROSITE-ProRule" id="PRU10141"/>
    </source>
</evidence>
<dbReference type="InterPro" id="IPR051681">
    <property type="entry name" value="Ser/Thr_Kinases-Pseudokinases"/>
</dbReference>
<sequence>MVMTVRTLATLVLSFVLVHCFAAQWAAHGVQLIGAGSPNAVDVMDVWAKTYQYTRDDVSQAYSPMGNDPATLLYIQGKVDYLALDAGVPPELITFYGLAQFPLVGQALVMAYNISTLGPNDPALVIDRETLGLIWAGNITVWNDTRIKSRNPPSVADKLPFAPIILGYHEDNNVSVAEVVKQALQSFSPDFKTALYAAQYLWANMTPALQGRSFENGVFDDTKVEFLQTQPNSLTYMSLPGAVEYKVPYMNMINKAGVLVQPNISTVQSALATFNDYISKGIFTINVVDANGTNSWPLSYIIYFTLNKDTPFSDCSNVQELMEFVAWTQTNDAASEVATTSNYAPLDVSLRKAVIDALAGISCRGEQAYKTAYLVGAGAPIPLYTAWSVARTSATNKMKFYQTSSTEAKQQLSQYNLHFGISSNGLSEDWYTEMSDVALMPSSVYAFVPAFNLQNVTDGGLELVLDFNTIALIYLNQITMWNDQRIKDLNPAATAAALPNAPIVVITSSVASDLTQLFTTVLARTVSAFEAAVVPGPSATFPVQGAGPSRSIIVDSPEEMISTLSATSNAFCFANGYDITLTRTLGTASLVNSAGNVVKASVTTLTSALNDYVAGQTVSTNPSRRAGSGLAFDSALLGTGASSWPLATFGSFVYRSESMQECAKAAALASFFYWSQTDPIALQNADRQGMVVPTTVDTINRSFLEQLKAFTCNGVAVSELSNCINDGQLCSGDGGVCTNNKCVCNPDREGTYCEDFVSGSDSPLGIILGVVIPVAVIVLCSLLLLIVVLMVIIRRKGNKSDDWEIDYGELDLGEHLGAGGFGEVHRATWKGTEVAVKVMTSEKITKEMEKSFKDEVRVMTALRHPNVVLFMAASTKAPKMCIVMEFMTLGSLYDLLHNELIPDIPFQLKGKMAYQASKGMHFLHSSGIVHRDLKSLNLLLDAKWNVKVSDFGLTKFKEDVKGKGDKDVAGSVHWTAPEILNESPDVDHILADVYSFGIILWELLTREQPYFGMSPAAVAVAVIRDNIRPKMPEPPGACPQEFEELITSCWHQDPTIRPTFLEVMTRLSSMNGDSSGTGGVSFTSKTTSTSTSSGGNSADARPPKKNIYGSWGLPSTQASTSTGSSSASNASKNYSAHAAAGGGGVRAPEGEVTIVFTDITRAASLWEFNAATMRDATLLHNDTLRAALKRHRGYEVVFLNNRNSGEGSFCMAFQQVADALAWCADVQKALLEVEWPEALLDHPGAAEEWGDTDDRVLFKGLRVRMGVHVGAPKVFEMPDAPHGAKLYELKVPGLESRFFGGVTNDGEASSGDSPASGDDRGPRKERPVADGSGSGSASSDGGRRDELQTAVGEGMMFKEDTFLTSANLCRWIIDFHEIQIGKQVGLGSYGVVYRGKWKGVDVAVKRFIKQKLDERRMLEFRAEMAFLSELHHPNIVLFIGACVKRPNLCIVTEFMKQGSLRDILANNTIKLTWKQKMRMLRSAALGINYLHSLHPVIVHRDLKPSNLLVDENMNVKVADFGFARIKEENATMTRCGTPCWTAPEIIRGEKYDERADVFSFGIIMWQVVTRKEPYAGRNFMGVSLDVLEGKRPQIPNDCQPEFRKVMKKCWHASADKRPKMETVLAFLDAQVGDEDNIAAP</sequence>
<keyword evidence="7 16" id="KW-0418">Kinase</keyword>
<dbReference type="PROSITE" id="PS00108">
    <property type="entry name" value="PROTEIN_KINASE_ST"/>
    <property type="match status" value="2"/>
</dbReference>
<dbReference type="InterPro" id="IPR011009">
    <property type="entry name" value="Kinase-like_dom_sf"/>
</dbReference>
<reference evidence="16 17" key="1">
    <citation type="journal article" date="2013" name="Genome Biol.">
        <title>Genome of Acanthamoeba castellanii highlights extensive lateral gene transfer and early evolution of tyrosine kinase signaling.</title>
        <authorList>
            <person name="Clarke M."/>
            <person name="Lohan A.J."/>
            <person name="Liu B."/>
            <person name="Lagkouvardos I."/>
            <person name="Roy S."/>
            <person name="Zafar N."/>
            <person name="Bertelli C."/>
            <person name="Schilde C."/>
            <person name="Kianianmomeni A."/>
            <person name="Burglin T.R."/>
            <person name="Frech C."/>
            <person name="Turcotte B."/>
            <person name="Kopec K.O."/>
            <person name="Synnott J.M."/>
            <person name="Choo C."/>
            <person name="Paponov I."/>
            <person name="Finkler A."/>
            <person name="Soon Heng Tan C."/>
            <person name="Hutchins A.P."/>
            <person name="Weinmeier T."/>
            <person name="Rattei T."/>
            <person name="Chu J.S."/>
            <person name="Gimenez G."/>
            <person name="Irimia M."/>
            <person name="Rigden D.J."/>
            <person name="Fitzpatrick D.A."/>
            <person name="Lorenzo-Morales J."/>
            <person name="Bateman A."/>
            <person name="Chiu C.H."/>
            <person name="Tang P."/>
            <person name="Hegemann P."/>
            <person name="Fromm H."/>
            <person name="Raoult D."/>
            <person name="Greub G."/>
            <person name="Miranda-Saavedra D."/>
            <person name="Chen N."/>
            <person name="Nash P."/>
            <person name="Ginger M.L."/>
            <person name="Horn M."/>
            <person name="Schaap P."/>
            <person name="Caler L."/>
            <person name="Loftus B."/>
        </authorList>
    </citation>
    <scope>NUCLEOTIDE SEQUENCE [LARGE SCALE GENOMIC DNA]</scope>
    <source>
        <strain evidence="16 17">Neff</strain>
    </source>
</reference>
<dbReference type="Gene3D" id="3.40.190.10">
    <property type="entry name" value="Periplasmic binding protein-like II"/>
    <property type="match status" value="4"/>
</dbReference>
<dbReference type="Proteomes" id="UP000011083">
    <property type="component" value="Unassembled WGS sequence"/>
</dbReference>
<feature type="domain" description="Protein kinase" evidence="15">
    <location>
        <begin position="1378"/>
        <end position="1631"/>
    </location>
</feature>
<feature type="region of interest" description="Disordered" evidence="12">
    <location>
        <begin position="1071"/>
        <end position="1130"/>
    </location>
</feature>
<dbReference type="PROSITE" id="PS50011">
    <property type="entry name" value="PROTEIN_KINASE_DOM"/>
    <property type="match status" value="2"/>
</dbReference>
<feature type="signal peptide" evidence="14">
    <location>
        <begin position="1"/>
        <end position="22"/>
    </location>
</feature>
<evidence type="ECO:0000259" key="15">
    <source>
        <dbReference type="PROSITE" id="PS50011"/>
    </source>
</evidence>
<feature type="compositionally biased region" description="Low complexity" evidence="12">
    <location>
        <begin position="1115"/>
        <end position="1130"/>
    </location>
</feature>
<feature type="domain" description="Protein kinase" evidence="15">
    <location>
        <begin position="810"/>
        <end position="1070"/>
    </location>
</feature>